<sequence length="240" mass="26615">MGVFSWWRRLKPSNARRCVLCHDSAPASDGLCAGCAGDLASAFTDPAASCPLCFGFSAGAAVCGRCQKKPPRFERLWASVYYEPPVSSMIHQFKHLADLSMLPPLAGLMMRHAPDWLHGERIDFVLAMPLSRERRIYRGFNQSDELVSQLAAHYGWQVLPRGTVSRVHGAPQSTLKGSERLRNVKNTFSVENDVFKKRNILLIDDVVTTGSTFGELAQTLKKSGAAKVFCWSLARAQMKK</sequence>
<evidence type="ECO:0000256" key="1">
    <source>
        <dbReference type="ARBA" id="ARBA00008007"/>
    </source>
</evidence>
<dbReference type="InterPro" id="IPR051910">
    <property type="entry name" value="ComF/GntX_DNA_util-trans"/>
</dbReference>
<dbReference type="RefSeq" id="WP_405386681.1">
    <property type="nucleotide sequence ID" value="NZ_JBJGEB010000009.1"/>
</dbReference>
<organism evidence="2 3">
    <name type="scientific">Neisseria oralis</name>
    <dbReference type="NCBI Taxonomy" id="1107316"/>
    <lineage>
        <taxon>Bacteria</taxon>
        <taxon>Pseudomonadati</taxon>
        <taxon>Pseudomonadota</taxon>
        <taxon>Betaproteobacteria</taxon>
        <taxon>Neisseriales</taxon>
        <taxon>Neisseriaceae</taxon>
        <taxon>Neisseria</taxon>
    </lineage>
</organism>
<accession>A0ABW8Q6H6</accession>
<keyword evidence="3" id="KW-1185">Reference proteome</keyword>
<comment type="caution">
    <text evidence="2">The sequence shown here is derived from an EMBL/GenBank/DDBJ whole genome shotgun (WGS) entry which is preliminary data.</text>
</comment>
<dbReference type="PANTHER" id="PTHR47505">
    <property type="entry name" value="DNA UTILIZATION PROTEIN YHGH"/>
    <property type="match status" value="1"/>
</dbReference>
<proteinExistence type="inferred from homology"/>
<evidence type="ECO:0000313" key="2">
    <source>
        <dbReference type="EMBL" id="MFK7642698.1"/>
    </source>
</evidence>
<dbReference type="InterPro" id="IPR029057">
    <property type="entry name" value="PRTase-like"/>
</dbReference>
<reference evidence="2 3" key="1">
    <citation type="submission" date="2024-11" db="EMBL/GenBank/DDBJ databases">
        <authorList>
            <person name="Mikucki A.G."/>
            <person name="Kahler C.M."/>
        </authorList>
    </citation>
    <scope>NUCLEOTIDE SEQUENCE [LARGE SCALE GENOMIC DNA]</scope>
    <source>
        <strain evidence="2 3">EXNM717</strain>
    </source>
</reference>
<dbReference type="InterPro" id="IPR000836">
    <property type="entry name" value="PRTase_dom"/>
</dbReference>
<comment type="similarity">
    <text evidence="1">Belongs to the ComF/GntX family.</text>
</comment>
<protein>
    <submittedName>
        <fullName evidence="2">ComF family protein</fullName>
    </submittedName>
</protein>
<dbReference type="SUPFAM" id="SSF53271">
    <property type="entry name" value="PRTase-like"/>
    <property type="match status" value="1"/>
</dbReference>
<evidence type="ECO:0000313" key="3">
    <source>
        <dbReference type="Proteomes" id="UP001621964"/>
    </source>
</evidence>
<dbReference type="CDD" id="cd06223">
    <property type="entry name" value="PRTases_typeI"/>
    <property type="match status" value="1"/>
</dbReference>
<dbReference type="Proteomes" id="UP001621964">
    <property type="component" value="Unassembled WGS sequence"/>
</dbReference>
<dbReference type="PANTHER" id="PTHR47505:SF1">
    <property type="entry name" value="DNA UTILIZATION PROTEIN YHGH"/>
    <property type="match status" value="1"/>
</dbReference>
<name>A0ABW8Q6H6_9NEIS</name>
<dbReference type="EMBL" id="JBJGEB010000009">
    <property type="protein sequence ID" value="MFK7642698.1"/>
    <property type="molecule type" value="Genomic_DNA"/>
</dbReference>
<dbReference type="Gene3D" id="3.40.50.2020">
    <property type="match status" value="1"/>
</dbReference>
<gene>
    <name evidence="2" type="ORF">ACI43T_09365</name>
</gene>